<dbReference type="InParanoid" id="A0A161TFL4"/>
<protein>
    <submittedName>
        <fullName evidence="9">TFP11-domain-containing protein</fullName>
    </submittedName>
</protein>
<feature type="compositionally biased region" description="Low complexity" evidence="7">
    <location>
        <begin position="178"/>
        <end position="189"/>
    </location>
</feature>
<feature type="domain" description="G-patch" evidence="8">
    <location>
        <begin position="204"/>
        <end position="250"/>
    </location>
</feature>
<dbReference type="PANTHER" id="PTHR23329">
    <property type="entry name" value="TUFTELIN-INTERACTING PROTEIN 11-RELATED"/>
    <property type="match status" value="1"/>
</dbReference>
<evidence type="ECO:0000256" key="2">
    <source>
        <dbReference type="ARBA" id="ARBA00010900"/>
    </source>
</evidence>
<sequence length="844" mass="94287">MASYGYGSSSESSAGEGEDLLFPTTDPREEEFLGHRRKRRRTGRDAKESAALGVFGSESEDDDRPGQRWKQKNLRGQGLGFVKPGGAEDKDDNDNNKNNEDDEMAYEYGDDEDAGEEDIASNGLGSAPRGLGWQTPAGEAPSASTPLGRGFVPSSAKEPVLDFAPPADEEEQVPKIVRPSYSSPAPSGRGRSRGDTSGQPPANPNSFAARMMAKMGYKAGQGLGAQGQGILAPVETKLRPQGVGLGAVREKTEQAKQEARREAERRGETYEEYSSEEERKQRRRQKKEGKASGSACLRLNQKLGKSQSGLAGSWRLLPMNGTESELSREIDEEQEETRVVKGITGIVQSLQELEIERPSGLNEPPDLKARWEEVVTKLEILEFEFGNEIDNYGLSEVAVAAVHPLFRLEIEHWDPLENPMHFVSHIRRLRKILGVKPNANGDSVALLDESYAVPRHSKYTSFYETMIYSLWLPRIRSVITNDWDVHDPTPVISLLEAWKDILPSFVYHSVVDQIIVQKLTGAVNDWNPRVSHKKRRHAHPPHVWLFPWLQYLDEDHVDPRSSTGLLANVKRKFRVVLDTWDLSKGVVDGLQNWREVLRGELDHVLVRHLLPRLALLLQTSLEIDPSDQDLTALELVLAWNDFFKPSVMGQLLISEFFPKWHNILHLWLTSEPNYEEVGQWFSWWKGRFPEEINGVKAVAAEWEKGLEMMNHALDLGERARDELPAPSAGPARPIREPEAVPAPAQAAREARPSGATAPAGAEEATFRDVVEAWCTEENLLMMPLREAHEQTGLPLFRITASANGKGGVLVYLKGDVVWAQNKKNRSLWEPAGLEEALVERAEGK</sequence>
<feature type="compositionally biased region" description="Low complexity" evidence="7">
    <location>
        <begin position="1"/>
        <end position="15"/>
    </location>
</feature>
<evidence type="ECO:0000259" key="8">
    <source>
        <dbReference type="PROSITE" id="PS50174"/>
    </source>
</evidence>
<keyword evidence="6" id="KW-0539">Nucleus</keyword>
<dbReference type="PANTHER" id="PTHR23329:SF1">
    <property type="entry name" value="TUFTELIN-INTERACTING PROTEIN 11"/>
    <property type="match status" value="1"/>
</dbReference>
<accession>A0A161TFL4</accession>
<keyword evidence="4" id="KW-0747">Spliceosome</keyword>
<reference evidence="9 10" key="1">
    <citation type="journal article" date="2016" name="Fungal Biol.">
        <title>The genome of Xylona heveae provides a window into fungal endophytism.</title>
        <authorList>
            <person name="Gazis R."/>
            <person name="Kuo A."/>
            <person name="Riley R."/>
            <person name="LaButti K."/>
            <person name="Lipzen A."/>
            <person name="Lin J."/>
            <person name="Amirebrahimi M."/>
            <person name="Hesse C.N."/>
            <person name="Spatafora J.W."/>
            <person name="Henrissat B."/>
            <person name="Hainaut M."/>
            <person name="Grigoriev I.V."/>
            <person name="Hibbett D.S."/>
        </authorList>
    </citation>
    <scope>NUCLEOTIDE SEQUENCE [LARGE SCALE GENOMIC DNA]</scope>
    <source>
        <strain evidence="9 10">TC161</strain>
    </source>
</reference>
<feature type="region of interest" description="Disordered" evidence="7">
    <location>
        <begin position="1"/>
        <end position="210"/>
    </location>
</feature>
<dbReference type="OrthoDB" id="4822at2759"/>
<feature type="compositionally biased region" description="Low complexity" evidence="7">
    <location>
        <begin position="739"/>
        <end position="763"/>
    </location>
</feature>
<name>A0A161TFL4_XYLHT</name>
<proteinExistence type="inferred from homology"/>
<dbReference type="InterPro" id="IPR000467">
    <property type="entry name" value="G_patch_dom"/>
</dbReference>
<dbReference type="AlphaFoldDB" id="A0A161TFL4"/>
<dbReference type="RefSeq" id="XP_018190392.1">
    <property type="nucleotide sequence ID" value="XM_018331718.1"/>
</dbReference>
<dbReference type="GO" id="GO:0000390">
    <property type="term" value="P:spliceosomal complex disassembly"/>
    <property type="evidence" value="ECO:0007669"/>
    <property type="project" value="InterPro"/>
</dbReference>
<dbReference type="Pfam" id="PF12457">
    <property type="entry name" value="TIP_N"/>
    <property type="match status" value="1"/>
</dbReference>
<dbReference type="Proteomes" id="UP000076632">
    <property type="component" value="Unassembled WGS sequence"/>
</dbReference>
<dbReference type="PROSITE" id="PS50174">
    <property type="entry name" value="G_PATCH"/>
    <property type="match status" value="1"/>
</dbReference>
<dbReference type="GeneID" id="28896855"/>
<gene>
    <name evidence="9" type="ORF">L228DRAFT_243567</name>
</gene>
<evidence type="ECO:0000313" key="9">
    <source>
        <dbReference type="EMBL" id="KZF24837.1"/>
    </source>
</evidence>
<dbReference type="GO" id="GO:0003676">
    <property type="term" value="F:nucleic acid binding"/>
    <property type="evidence" value="ECO:0007669"/>
    <property type="project" value="InterPro"/>
</dbReference>
<evidence type="ECO:0000256" key="1">
    <source>
        <dbReference type="ARBA" id="ARBA00004123"/>
    </source>
</evidence>
<evidence type="ECO:0000256" key="5">
    <source>
        <dbReference type="ARBA" id="ARBA00023187"/>
    </source>
</evidence>
<feature type="region of interest" description="Disordered" evidence="7">
    <location>
        <begin position="721"/>
        <end position="763"/>
    </location>
</feature>
<evidence type="ECO:0000313" key="10">
    <source>
        <dbReference type="Proteomes" id="UP000076632"/>
    </source>
</evidence>
<comment type="similarity">
    <text evidence="2">Belongs to the TFP11/STIP family.</text>
</comment>
<dbReference type="Pfam" id="PF01585">
    <property type="entry name" value="G-patch"/>
    <property type="match status" value="1"/>
</dbReference>
<dbReference type="SMART" id="SM00443">
    <property type="entry name" value="G_patch"/>
    <property type="match status" value="1"/>
</dbReference>
<dbReference type="InterPro" id="IPR022159">
    <property type="entry name" value="STIP/TFIP11_N"/>
</dbReference>
<dbReference type="EMBL" id="KV407455">
    <property type="protein sequence ID" value="KZF24837.1"/>
    <property type="molecule type" value="Genomic_DNA"/>
</dbReference>
<dbReference type="STRING" id="1328760.A0A161TFL4"/>
<dbReference type="InterPro" id="IPR045211">
    <property type="entry name" value="TFP11/STIP/Ntr1"/>
</dbReference>
<dbReference type="FunCoup" id="A0A161TFL4">
    <property type="interactions" value="837"/>
</dbReference>
<dbReference type="InterPro" id="IPR022783">
    <property type="entry name" value="GCFC_dom"/>
</dbReference>
<evidence type="ECO:0000256" key="3">
    <source>
        <dbReference type="ARBA" id="ARBA00022664"/>
    </source>
</evidence>
<evidence type="ECO:0000256" key="7">
    <source>
        <dbReference type="SAM" id="MobiDB-lite"/>
    </source>
</evidence>
<dbReference type="OMA" id="CEQDIIQ"/>
<keyword evidence="10" id="KW-1185">Reference proteome</keyword>
<feature type="region of interest" description="Disordered" evidence="7">
    <location>
        <begin position="239"/>
        <end position="297"/>
    </location>
</feature>
<dbReference type="Pfam" id="PF07842">
    <property type="entry name" value="GCFC"/>
    <property type="match status" value="1"/>
</dbReference>
<dbReference type="GO" id="GO:0071008">
    <property type="term" value="C:U2-type post-mRNA release spliceosomal complex"/>
    <property type="evidence" value="ECO:0007669"/>
    <property type="project" value="TreeGrafter"/>
</dbReference>
<keyword evidence="5" id="KW-0508">mRNA splicing</keyword>
<evidence type="ECO:0000256" key="4">
    <source>
        <dbReference type="ARBA" id="ARBA00022728"/>
    </source>
</evidence>
<organism evidence="9 10">
    <name type="scientific">Xylona heveae (strain CBS 132557 / TC161)</name>
    <dbReference type="NCBI Taxonomy" id="1328760"/>
    <lineage>
        <taxon>Eukaryota</taxon>
        <taxon>Fungi</taxon>
        <taxon>Dikarya</taxon>
        <taxon>Ascomycota</taxon>
        <taxon>Pezizomycotina</taxon>
        <taxon>Xylonomycetes</taxon>
        <taxon>Xylonales</taxon>
        <taxon>Xylonaceae</taxon>
        <taxon>Xylona</taxon>
    </lineage>
</organism>
<comment type="subcellular location">
    <subcellularLocation>
        <location evidence="1">Nucleus</location>
    </subcellularLocation>
</comment>
<feature type="compositionally biased region" description="Basic and acidic residues" evidence="7">
    <location>
        <begin position="248"/>
        <end position="269"/>
    </location>
</feature>
<keyword evidence="3" id="KW-0507">mRNA processing</keyword>
<feature type="compositionally biased region" description="Acidic residues" evidence="7">
    <location>
        <begin position="100"/>
        <end position="119"/>
    </location>
</feature>
<evidence type="ECO:0000256" key="6">
    <source>
        <dbReference type="ARBA" id="ARBA00023242"/>
    </source>
</evidence>